<keyword evidence="8" id="KW-0288">FMN</keyword>
<evidence type="ECO:0000256" key="14">
    <source>
        <dbReference type="ARBA" id="ARBA00022991"/>
    </source>
</evidence>
<keyword evidence="14" id="KW-0157">Chromophore</keyword>
<dbReference type="PROSITE" id="PS50112">
    <property type="entry name" value="PAS"/>
    <property type="match status" value="2"/>
</dbReference>
<keyword evidence="20" id="KW-1185">Reference proteome</keyword>
<evidence type="ECO:0000256" key="7">
    <source>
        <dbReference type="ARBA" id="ARBA00022630"/>
    </source>
</evidence>
<keyword evidence="5" id="KW-0597">Phosphoprotein</keyword>
<keyword evidence="7" id="KW-0285">Flavoprotein</keyword>
<dbReference type="InterPro" id="IPR000700">
    <property type="entry name" value="PAS-assoc_C"/>
</dbReference>
<evidence type="ECO:0000256" key="15">
    <source>
        <dbReference type="ARBA" id="ARBA00023026"/>
    </source>
</evidence>
<keyword evidence="15" id="KW-0843">Virulence</keyword>
<feature type="domain" description="PAS" evidence="17">
    <location>
        <begin position="183"/>
        <end position="256"/>
    </location>
</feature>
<evidence type="ECO:0000256" key="16">
    <source>
        <dbReference type="ARBA" id="ARBA00023170"/>
    </source>
</evidence>
<organism evidence="19 20">
    <name type="scientific">Microvirga subterranea</name>
    <dbReference type="NCBI Taxonomy" id="186651"/>
    <lineage>
        <taxon>Bacteria</taxon>
        <taxon>Pseudomonadati</taxon>
        <taxon>Pseudomonadota</taxon>
        <taxon>Alphaproteobacteria</taxon>
        <taxon>Hyphomicrobiales</taxon>
        <taxon>Methylobacteriaceae</taxon>
        <taxon>Microvirga</taxon>
    </lineage>
</organism>
<evidence type="ECO:0000256" key="8">
    <source>
        <dbReference type="ARBA" id="ARBA00022643"/>
    </source>
</evidence>
<keyword evidence="16" id="KW-0675">Receptor</keyword>
<dbReference type="SUPFAM" id="SSF55785">
    <property type="entry name" value="PYP-like sensor domain (PAS domain)"/>
    <property type="match status" value="2"/>
</dbReference>
<dbReference type="InterPro" id="IPR013655">
    <property type="entry name" value="PAS_fold_3"/>
</dbReference>
<accession>A0A370HHY5</accession>
<evidence type="ECO:0000256" key="9">
    <source>
        <dbReference type="ARBA" id="ARBA00022679"/>
    </source>
</evidence>
<dbReference type="Pfam" id="PF07536">
    <property type="entry name" value="HWE_HK"/>
    <property type="match status" value="1"/>
</dbReference>
<feature type="domain" description="PAC" evidence="18">
    <location>
        <begin position="130"/>
        <end position="182"/>
    </location>
</feature>
<dbReference type="Pfam" id="PF08447">
    <property type="entry name" value="PAS_3"/>
    <property type="match status" value="2"/>
</dbReference>
<name>A0A370HHY5_9HYPH</name>
<dbReference type="Gene3D" id="3.30.565.10">
    <property type="entry name" value="Histidine kinase-like ATPase, C-terminal domain"/>
    <property type="match status" value="1"/>
</dbReference>
<dbReference type="Proteomes" id="UP000254925">
    <property type="component" value="Unassembled WGS sequence"/>
</dbReference>
<reference evidence="19 20" key="1">
    <citation type="submission" date="2018-07" db="EMBL/GenBank/DDBJ databases">
        <title>Genomic Encyclopedia of Type Strains, Phase IV (KMG-IV): sequencing the most valuable type-strain genomes for metagenomic binning, comparative biology and taxonomic classification.</title>
        <authorList>
            <person name="Goeker M."/>
        </authorList>
    </citation>
    <scope>NUCLEOTIDE SEQUENCE [LARGE SCALE GENOMIC DNA]</scope>
    <source>
        <strain evidence="19 20">DSM 14364</strain>
    </source>
</reference>
<protein>
    <recommendedName>
        <fullName evidence="3">Blue-light-activated histidine kinase</fullName>
        <ecNumber evidence="2">2.7.13.3</ecNumber>
    </recommendedName>
</protein>
<evidence type="ECO:0000256" key="1">
    <source>
        <dbReference type="ARBA" id="ARBA00000085"/>
    </source>
</evidence>
<dbReference type="SMART" id="SM00911">
    <property type="entry name" value="HWE_HK"/>
    <property type="match status" value="1"/>
</dbReference>
<keyword evidence="9" id="KW-0808">Transferase</keyword>
<dbReference type="InterPro" id="IPR036890">
    <property type="entry name" value="HATPase_C_sf"/>
</dbReference>
<dbReference type="SMART" id="SM00091">
    <property type="entry name" value="PAS"/>
    <property type="match status" value="2"/>
</dbReference>
<dbReference type="InterPro" id="IPR001610">
    <property type="entry name" value="PAC"/>
</dbReference>
<keyword evidence="6" id="KW-0716">Sensory transduction</keyword>
<comment type="caution">
    <text evidence="19">The sequence shown here is derived from an EMBL/GenBank/DDBJ whole genome shotgun (WGS) entry which is preliminary data.</text>
</comment>
<dbReference type="AlphaFoldDB" id="A0A370HHY5"/>
<dbReference type="SUPFAM" id="SSF55874">
    <property type="entry name" value="ATPase domain of HSP90 chaperone/DNA topoisomerase II/histidine kinase"/>
    <property type="match status" value="1"/>
</dbReference>
<dbReference type="Gene3D" id="2.10.70.100">
    <property type="match status" value="1"/>
</dbReference>
<dbReference type="GO" id="GO:0009881">
    <property type="term" value="F:photoreceptor activity"/>
    <property type="evidence" value="ECO:0007669"/>
    <property type="project" value="UniProtKB-KW"/>
</dbReference>
<evidence type="ECO:0000256" key="13">
    <source>
        <dbReference type="ARBA" id="ARBA00022840"/>
    </source>
</evidence>
<dbReference type="GO" id="GO:0005524">
    <property type="term" value="F:ATP binding"/>
    <property type="evidence" value="ECO:0007669"/>
    <property type="project" value="UniProtKB-KW"/>
</dbReference>
<evidence type="ECO:0000256" key="11">
    <source>
        <dbReference type="ARBA" id="ARBA00022741"/>
    </source>
</evidence>
<evidence type="ECO:0000256" key="10">
    <source>
        <dbReference type="ARBA" id="ARBA00022737"/>
    </source>
</evidence>
<keyword evidence="11" id="KW-0547">Nucleotide-binding</keyword>
<feature type="domain" description="PAS" evidence="17">
    <location>
        <begin position="57"/>
        <end position="127"/>
    </location>
</feature>
<dbReference type="InterPro" id="IPR000014">
    <property type="entry name" value="PAS"/>
</dbReference>
<keyword evidence="12" id="KW-0418">Kinase</keyword>
<dbReference type="InterPro" id="IPR011102">
    <property type="entry name" value="Sig_transdc_His_kinase_HWE"/>
</dbReference>
<dbReference type="PANTHER" id="PTHR41523">
    <property type="entry name" value="TWO-COMPONENT SYSTEM SENSOR PROTEIN"/>
    <property type="match status" value="1"/>
</dbReference>
<dbReference type="Gene3D" id="3.30.450.20">
    <property type="entry name" value="PAS domain"/>
    <property type="match status" value="2"/>
</dbReference>
<evidence type="ECO:0000256" key="6">
    <source>
        <dbReference type="ARBA" id="ARBA00022606"/>
    </source>
</evidence>
<dbReference type="InterPro" id="IPR035965">
    <property type="entry name" value="PAS-like_dom_sf"/>
</dbReference>
<keyword evidence="4" id="KW-0600">Photoreceptor protein</keyword>
<evidence type="ECO:0000256" key="4">
    <source>
        <dbReference type="ARBA" id="ARBA00022543"/>
    </source>
</evidence>
<dbReference type="SMART" id="SM00086">
    <property type="entry name" value="PAC"/>
    <property type="match status" value="2"/>
</dbReference>
<evidence type="ECO:0000313" key="20">
    <source>
        <dbReference type="Proteomes" id="UP000254925"/>
    </source>
</evidence>
<dbReference type="EMBL" id="QQBB01000007">
    <property type="protein sequence ID" value="RDI57359.1"/>
    <property type="molecule type" value="Genomic_DNA"/>
</dbReference>
<evidence type="ECO:0000259" key="18">
    <source>
        <dbReference type="PROSITE" id="PS50113"/>
    </source>
</evidence>
<dbReference type="NCBIfam" id="TIGR00229">
    <property type="entry name" value="sensory_box"/>
    <property type="match status" value="2"/>
</dbReference>
<evidence type="ECO:0000313" key="19">
    <source>
        <dbReference type="EMBL" id="RDI57359.1"/>
    </source>
</evidence>
<dbReference type="EC" id="2.7.13.3" evidence="2"/>
<keyword evidence="10" id="KW-0677">Repeat</keyword>
<evidence type="ECO:0000256" key="5">
    <source>
        <dbReference type="ARBA" id="ARBA00022553"/>
    </source>
</evidence>
<evidence type="ECO:0000256" key="2">
    <source>
        <dbReference type="ARBA" id="ARBA00012438"/>
    </source>
</evidence>
<evidence type="ECO:0000256" key="3">
    <source>
        <dbReference type="ARBA" id="ARBA00021740"/>
    </source>
</evidence>
<dbReference type="FunFam" id="3.30.450.20:FF:000099">
    <property type="entry name" value="Sensory box sensor histidine kinase"/>
    <property type="match status" value="1"/>
</dbReference>
<gene>
    <name evidence="19" type="ORF">DES45_107280</name>
</gene>
<sequence>MAFGFQRYSRALKASKKPPIGPICLAKSPKGLKLWLSRRTDHRAPGAEGTRVDFTASESQFAVLAESLPQLVWSARPDGYHDYFNGRWHEFTGLTLDECLGDGWTDTLHPEERAEVLELWRVALETGEPYEGEHRLRRGDGDYVWMLSRGIPIRDVSGQITRWFGTSTNIDAQKKAEKALRCLEEQYRLALEAARLGTWTIDLGSSTISWDDGARALVGMTPDGLHSMSLDEALERVHPDDRQMLQDRLNAVASPNSDGRYEVEYRVVLSDGSTRWLRSNGRVHLAGEEASRRPEKISGVIGDITEQRAAEDARQLLTRELTHRVKNLFAIANGMVSMTARTAKDPKEMANALRGRLSALARAHELVQPVPMGGHHGGTEVELKKLIEAVLEPYRQTDSTRVSVEGPDVRVGSNTTTSLALVLHELATNAAKYGCLSGAGGQLLIEWRIADDDVDLSWTETGGPPVASEPSFEGFGSQLAQRSISGQLGGTLSREWRSEGLRVHMTMPLNRLTA</sequence>
<evidence type="ECO:0000256" key="12">
    <source>
        <dbReference type="ARBA" id="ARBA00022777"/>
    </source>
</evidence>
<keyword evidence="13" id="KW-0067">ATP-binding</keyword>
<evidence type="ECO:0000259" key="17">
    <source>
        <dbReference type="PROSITE" id="PS50112"/>
    </source>
</evidence>
<feature type="domain" description="PAC" evidence="18">
    <location>
        <begin position="261"/>
        <end position="316"/>
    </location>
</feature>
<dbReference type="PROSITE" id="PS50113">
    <property type="entry name" value="PAC"/>
    <property type="match status" value="2"/>
</dbReference>
<comment type="catalytic activity">
    <reaction evidence="1">
        <text>ATP + protein L-histidine = ADP + protein N-phospho-L-histidine.</text>
        <dbReference type="EC" id="2.7.13.3"/>
    </reaction>
</comment>
<dbReference type="GO" id="GO:0004673">
    <property type="term" value="F:protein histidine kinase activity"/>
    <property type="evidence" value="ECO:0007669"/>
    <property type="project" value="UniProtKB-EC"/>
</dbReference>
<dbReference type="CDD" id="cd00130">
    <property type="entry name" value="PAS"/>
    <property type="match status" value="2"/>
</dbReference>
<proteinExistence type="predicted"/>
<dbReference type="PANTHER" id="PTHR41523:SF8">
    <property type="entry name" value="ETHYLENE RESPONSE SENSOR PROTEIN"/>
    <property type="match status" value="1"/>
</dbReference>